<dbReference type="InterPro" id="IPR012337">
    <property type="entry name" value="RNaseH-like_sf"/>
</dbReference>
<evidence type="ECO:0000259" key="2">
    <source>
        <dbReference type="PROSITE" id="PS50994"/>
    </source>
</evidence>
<keyword evidence="4" id="KW-1185">Reference proteome</keyword>
<protein>
    <submittedName>
        <fullName evidence="3">Glr4335 protein</fullName>
    </submittedName>
</protein>
<feature type="domain" description="Integrase catalytic" evidence="2">
    <location>
        <begin position="63"/>
        <end position="235"/>
    </location>
</feature>
<name>Q7NDA1_GLOVI</name>
<dbReference type="STRING" id="251221.gene:10761854"/>
<evidence type="ECO:0000256" key="1">
    <source>
        <dbReference type="SAM" id="MobiDB-lite"/>
    </source>
</evidence>
<dbReference type="SUPFAM" id="SSF53098">
    <property type="entry name" value="Ribonuclease H-like"/>
    <property type="match status" value="1"/>
</dbReference>
<reference evidence="3 4" key="1">
    <citation type="journal article" date="2003" name="DNA Res.">
        <title>Complete genome structure of Gloeobacter violaceus PCC 7421, a cyanobacterium that lacks thylakoids.</title>
        <authorList>
            <person name="Nakamura Y."/>
            <person name="Kaneko T."/>
            <person name="Sato S."/>
            <person name="Mimuro M."/>
            <person name="Miyashita H."/>
            <person name="Tsuchiya T."/>
            <person name="Sasamoto S."/>
            <person name="Watanabe A."/>
            <person name="Kawashima K."/>
            <person name="Kishida Y."/>
            <person name="Kiyokawa C."/>
            <person name="Kohara M."/>
            <person name="Matsumoto M."/>
            <person name="Matsuno A."/>
            <person name="Nakazaki N."/>
            <person name="Shimpo S."/>
            <person name="Takeuchi C."/>
            <person name="Yamada M."/>
            <person name="Tabata S."/>
        </authorList>
    </citation>
    <scope>NUCLEOTIDE SEQUENCE [LARGE SCALE GENOMIC DNA]</scope>
    <source>
        <strain evidence="4">ATCC 29082 / PCC 7421</strain>
    </source>
</reference>
<gene>
    <name evidence="3" type="ordered locus">glr4335</name>
</gene>
<dbReference type="Pfam" id="PF00665">
    <property type="entry name" value="rve"/>
    <property type="match status" value="1"/>
</dbReference>
<dbReference type="PROSITE" id="PS50994">
    <property type="entry name" value="INTEGRASE"/>
    <property type="match status" value="1"/>
</dbReference>
<sequence>MLSVLRSERFVDQSPRQIYATLLDEGTYLCSYRTMYRLLAEAGEVRERRHQRRQPLYSKPELLATAPNQLWSWDITKLKGPQKAQHYHLYVLLDVYSRCVVGWLVAAQESAELAEQLIAQSSTREGIARDQLTIHSERGAAMTSRTVAVLLSDLGITKSHSRPHVSNDNPYSESQFKTMKYQGRCPNDPQPQFPERFGSLEDARAFCQRFFAWYNHEHCHSGIGLMPPASLHTGEAHQRQERRRQVLAAAYTQHPDRFVRKIPEPPALPEAVWINKPKDSSTASSAETQPSCSVPDSESRL</sequence>
<dbReference type="InterPro" id="IPR050900">
    <property type="entry name" value="Transposase_IS3/IS150/IS904"/>
</dbReference>
<dbReference type="PANTHER" id="PTHR46889:SF4">
    <property type="entry name" value="TRANSPOSASE INSO FOR INSERTION SEQUENCE ELEMENT IS911B-RELATED"/>
    <property type="match status" value="1"/>
</dbReference>
<dbReference type="GO" id="GO:0015074">
    <property type="term" value="P:DNA integration"/>
    <property type="evidence" value="ECO:0007669"/>
    <property type="project" value="InterPro"/>
</dbReference>
<reference evidence="3 4" key="2">
    <citation type="journal article" date="2003" name="DNA Res.">
        <title>Complete genome structure of Gloeobacter violaceus PCC 7421, a cyanobacterium that lacks thylakoids (supplement).</title>
        <authorList>
            <person name="Nakamura Y."/>
            <person name="Kaneko T."/>
            <person name="Sato S."/>
            <person name="Mimuro M."/>
            <person name="Miyashita H."/>
            <person name="Tsuchiya T."/>
            <person name="Sasamoto S."/>
            <person name="Watanabe A."/>
            <person name="Kawashima K."/>
            <person name="Kishida Y."/>
            <person name="Kiyokawa C."/>
            <person name="Kohara M."/>
            <person name="Matsumoto M."/>
            <person name="Matsuno A."/>
            <person name="Nakazaki N."/>
            <person name="Shimpo S."/>
            <person name="Takeuchi C."/>
            <person name="Yamada M."/>
            <person name="Tabata S."/>
        </authorList>
    </citation>
    <scope>NUCLEOTIDE SEQUENCE [LARGE SCALE GENOMIC DNA]</scope>
    <source>
        <strain evidence="4">ATCC 29082 / PCC 7421</strain>
    </source>
</reference>
<dbReference type="GO" id="GO:0003676">
    <property type="term" value="F:nucleic acid binding"/>
    <property type="evidence" value="ECO:0007669"/>
    <property type="project" value="InterPro"/>
</dbReference>
<dbReference type="HOGENOM" id="CLU_043663_0_0_3"/>
<dbReference type="Gene3D" id="3.30.420.10">
    <property type="entry name" value="Ribonuclease H-like superfamily/Ribonuclease H"/>
    <property type="match status" value="1"/>
</dbReference>
<dbReference type="OrthoDB" id="546464at2"/>
<dbReference type="InterPro" id="IPR001584">
    <property type="entry name" value="Integrase_cat-core"/>
</dbReference>
<evidence type="ECO:0000313" key="3">
    <source>
        <dbReference type="EMBL" id="BAC92276.1"/>
    </source>
</evidence>
<dbReference type="InterPro" id="IPR036397">
    <property type="entry name" value="RNaseH_sf"/>
</dbReference>
<dbReference type="PANTHER" id="PTHR46889">
    <property type="entry name" value="TRANSPOSASE INSF FOR INSERTION SEQUENCE IS3B-RELATED"/>
    <property type="match status" value="1"/>
</dbReference>
<feature type="region of interest" description="Disordered" evidence="1">
    <location>
        <begin position="273"/>
        <end position="301"/>
    </location>
</feature>
<dbReference type="InParanoid" id="Q7NDA1"/>
<dbReference type="eggNOG" id="COG2801">
    <property type="taxonomic scope" value="Bacteria"/>
</dbReference>
<proteinExistence type="predicted"/>
<dbReference type="EnsemblBacteria" id="BAC92276">
    <property type="protein sequence ID" value="BAC92276"/>
    <property type="gene ID" value="BAC92276"/>
</dbReference>
<evidence type="ECO:0000313" key="4">
    <source>
        <dbReference type="Proteomes" id="UP000000557"/>
    </source>
</evidence>
<organism evidence="3 4">
    <name type="scientific">Gloeobacter violaceus (strain ATCC 29082 / PCC 7421)</name>
    <dbReference type="NCBI Taxonomy" id="251221"/>
    <lineage>
        <taxon>Bacteria</taxon>
        <taxon>Bacillati</taxon>
        <taxon>Cyanobacteriota</taxon>
        <taxon>Cyanophyceae</taxon>
        <taxon>Gloeobacterales</taxon>
        <taxon>Gloeobacteraceae</taxon>
        <taxon>Gloeobacter</taxon>
    </lineage>
</organism>
<feature type="compositionally biased region" description="Polar residues" evidence="1">
    <location>
        <begin position="280"/>
        <end position="301"/>
    </location>
</feature>
<dbReference type="PhylomeDB" id="Q7NDA1"/>
<dbReference type="Proteomes" id="UP000000557">
    <property type="component" value="Chromosome"/>
</dbReference>
<dbReference type="EMBL" id="BA000045">
    <property type="protein sequence ID" value="BAC92276.1"/>
    <property type="molecule type" value="Genomic_DNA"/>
</dbReference>
<accession>Q7NDA1</accession>
<dbReference type="AlphaFoldDB" id="Q7NDA1"/>
<dbReference type="PATRIC" id="fig|251221.4.peg.4364"/>
<dbReference type="KEGG" id="gvi:glr4335"/>